<gene>
    <name evidence="1" type="ORF">ROZALSC1DRAFT_23005</name>
</gene>
<proteinExistence type="predicted"/>
<protein>
    <submittedName>
        <fullName evidence="1">Uncharacterized protein</fullName>
    </submittedName>
</protein>
<organism evidence="1 2">
    <name type="scientific">Rozella allomycis (strain CSF55)</name>
    <dbReference type="NCBI Taxonomy" id="988480"/>
    <lineage>
        <taxon>Eukaryota</taxon>
        <taxon>Fungi</taxon>
        <taxon>Fungi incertae sedis</taxon>
        <taxon>Cryptomycota</taxon>
        <taxon>Cryptomycota incertae sedis</taxon>
        <taxon>Rozella</taxon>
    </lineage>
</organism>
<name>A0A4P9YGM8_ROZAC</name>
<accession>A0A4P9YGM8</accession>
<evidence type="ECO:0000313" key="1">
    <source>
        <dbReference type="EMBL" id="RKP18667.1"/>
    </source>
</evidence>
<evidence type="ECO:0000313" key="2">
    <source>
        <dbReference type="Proteomes" id="UP000281549"/>
    </source>
</evidence>
<sequence>MHEYSNLRRNSLPIIPDCLRNDQEISRPSPQDPKLQAANHVVESTQSQFCDTCDLATSVFSRKNEKEGKKFKKLIASNSPPCCLKCYPLIRIMKQNAYIVAEIEAEIEDVRNKTRGGEVRNTTISRFCKFHENRALCIFDTKLKMIDPEYDYMDGCSQRLFFIIHVISIKYLIFPFHTPQFFASFDLFTREEIVEMEKDLLVALNFRISVSFSELSQFLISFFISDCLVPDSSPILDDVFEFALRSTCTSEDSVVPQ</sequence>
<dbReference type="Proteomes" id="UP000281549">
    <property type="component" value="Unassembled WGS sequence"/>
</dbReference>
<dbReference type="EMBL" id="ML005399">
    <property type="protein sequence ID" value="RKP18667.1"/>
    <property type="molecule type" value="Genomic_DNA"/>
</dbReference>
<dbReference type="AlphaFoldDB" id="A0A4P9YGM8"/>
<reference evidence="2" key="1">
    <citation type="journal article" date="2018" name="Nat. Microbiol.">
        <title>Leveraging single-cell genomics to expand the fungal tree of life.</title>
        <authorList>
            <person name="Ahrendt S.R."/>
            <person name="Quandt C.A."/>
            <person name="Ciobanu D."/>
            <person name="Clum A."/>
            <person name="Salamov A."/>
            <person name="Andreopoulos B."/>
            <person name="Cheng J.F."/>
            <person name="Woyke T."/>
            <person name="Pelin A."/>
            <person name="Henrissat B."/>
            <person name="Reynolds N.K."/>
            <person name="Benny G.L."/>
            <person name="Smith M.E."/>
            <person name="James T.Y."/>
            <person name="Grigoriev I.V."/>
        </authorList>
    </citation>
    <scope>NUCLEOTIDE SEQUENCE [LARGE SCALE GENOMIC DNA]</scope>
    <source>
        <strain evidence="2">CSF55</strain>
    </source>
</reference>